<dbReference type="PANTHER" id="PTHR24421:SF37">
    <property type="entry name" value="SENSOR HISTIDINE KINASE NARS"/>
    <property type="match status" value="1"/>
</dbReference>
<evidence type="ECO:0000256" key="2">
    <source>
        <dbReference type="ARBA" id="ARBA00004651"/>
    </source>
</evidence>
<evidence type="ECO:0000256" key="6">
    <source>
        <dbReference type="ARBA" id="ARBA00022679"/>
    </source>
</evidence>
<evidence type="ECO:0000256" key="1">
    <source>
        <dbReference type="ARBA" id="ARBA00000085"/>
    </source>
</evidence>
<dbReference type="PROSITE" id="PS50885">
    <property type="entry name" value="HAMP"/>
    <property type="match status" value="1"/>
</dbReference>
<evidence type="ECO:0000256" key="10">
    <source>
        <dbReference type="ARBA" id="ARBA00022840"/>
    </source>
</evidence>
<dbReference type="SUPFAM" id="SSF55874">
    <property type="entry name" value="ATPase domain of HSP90 chaperone/DNA topoisomerase II/histidine kinase"/>
    <property type="match status" value="1"/>
</dbReference>
<keyword evidence="10" id="KW-0067">ATP-binding</keyword>
<evidence type="ECO:0000256" key="11">
    <source>
        <dbReference type="ARBA" id="ARBA00022989"/>
    </source>
</evidence>
<dbReference type="CDD" id="cd06225">
    <property type="entry name" value="HAMP"/>
    <property type="match status" value="1"/>
</dbReference>
<dbReference type="SMART" id="SM00387">
    <property type="entry name" value="HATPase_c"/>
    <property type="match status" value="1"/>
</dbReference>
<evidence type="ECO:0000256" key="8">
    <source>
        <dbReference type="ARBA" id="ARBA00022741"/>
    </source>
</evidence>
<dbReference type="EC" id="2.7.13.3" evidence="3"/>
<evidence type="ECO:0000259" key="16">
    <source>
        <dbReference type="PROSITE" id="PS50109"/>
    </source>
</evidence>
<evidence type="ECO:0000313" key="18">
    <source>
        <dbReference type="EMBL" id="MDQ0189200.1"/>
    </source>
</evidence>
<name>A0ABT9XGE6_9BACL</name>
<sequence>MRSPSSPVVVRGVRATWITVSVSIALLAYVAGVGFTQLWFGHAVSAETVVLAGAGVCVGALGVGYQFAQRMRRRLYDIEEAAALIAAGRLHHRVSGVGSRDEIDRLAVQFNHMGETLEQQVNRLQQLAEENRRLAQDAERAATMEERQRLARELHDSVSQALFALSMMAESALRQADSGCGQLRGTLTTIADMANQAQREMRALLLHLRPVELAGRTFVEAASAFLRAVEERYGLHCTFACDTAEPMPPLIEEHLFRILQESLANVLKHANARHVRVQVLTQASAYELSVTDDGVGLPASEAQLGDTFGIAAMRERAESLGGRFRLLRRDRGTTVSVVIPRTGAGDAND</sequence>
<comment type="catalytic activity">
    <reaction evidence="1">
        <text>ATP + protein L-histidine = ADP + protein N-phospho-L-histidine.</text>
        <dbReference type="EC" id="2.7.13.3"/>
    </reaction>
</comment>
<dbReference type="SUPFAM" id="SSF158472">
    <property type="entry name" value="HAMP domain-like"/>
    <property type="match status" value="1"/>
</dbReference>
<feature type="domain" description="Histidine kinase" evidence="16">
    <location>
        <begin position="149"/>
        <end position="343"/>
    </location>
</feature>
<keyword evidence="12" id="KW-0902">Two-component regulatory system</keyword>
<dbReference type="CDD" id="cd16917">
    <property type="entry name" value="HATPase_UhpB-NarQ-NarX-like"/>
    <property type="match status" value="1"/>
</dbReference>
<dbReference type="InterPro" id="IPR050482">
    <property type="entry name" value="Sensor_HK_TwoCompSys"/>
</dbReference>
<feature type="transmembrane region" description="Helical" evidence="15">
    <location>
        <begin position="48"/>
        <end position="68"/>
    </location>
</feature>
<keyword evidence="7 15" id="KW-0812">Transmembrane</keyword>
<dbReference type="InterPro" id="IPR003594">
    <property type="entry name" value="HATPase_dom"/>
</dbReference>
<dbReference type="Gene3D" id="1.20.5.1930">
    <property type="match status" value="1"/>
</dbReference>
<dbReference type="InterPro" id="IPR003660">
    <property type="entry name" value="HAMP_dom"/>
</dbReference>
<keyword evidence="4" id="KW-1003">Cell membrane</keyword>
<evidence type="ECO:0000256" key="15">
    <source>
        <dbReference type="SAM" id="Phobius"/>
    </source>
</evidence>
<evidence type="ECO:0000259" key="17">
    <source>
        <dbReference type="PROSITE" id="PS50885"/>
    </source>
</evidence>
<keyword evidence="14" id="KW-0175">Coiled coil</keyword>
<dbReference type="Pfam" id="PF00672">
    <property type="entry name" value="HAMP"/>
    <property type="match status" value="1"/>
</dbReference>
<feature type="coiled-coil region" evidence="14">
    <location>
        <begin position="114"/>
        <end position="148"/>
    </location>
</feature>
<reference evidence="18 19" key="1">
    <citation type="submission" date="2023-07" db="EMBL/GenBank/DDBJ databases">
        <title>Genomic Encyclopedia of Type Strains, Phase IV (KMG-IV): sequencing the most valuable type-strain genomes for metagenomic binning, comparative biology and taxonomic classification.</title>
        <authorList>
            <person name="Goeker M."/>
        </authorList>
    </citation>
    <scope>NUCLEOTIDE SEQUENCE [LARGE SCALE GENOMIC DNA]</scope>
    <source>
        <strain evidence="18 19">DSM 4006</strain>
    </source>
</reference>
<evidence type="ECO:0000256" key="9">
    <source>
        <dbReference type="ARBA" id="ARBA00022777"/>
    </source>
</evidence>
<dbReference type="Gene3D" id="3.30.565.10">
    <property type="entry name" value="Histidine kinase-like ATPase, C-terminal domain"/>
    <property type="match status" value="1"/>
</dbReference>
<dbReference type="EMBL" id="JAUSTP010000005">
    <property type="protein sequence ID" value="MDQ0189200.1"/>
    <property type="molecule type" value="Genomic_DNA"/>
</dbReference>
<evidence type="ECO:0000256" key="5">
    <source>
        <dbReference type="ARBA" id="ARBA00022553"/>
    </source>
</evidence>
<dbReference type="GO" id="GO:0004673">
    <property type="term" value="F:protein histidine kinase activity"/>
    <property type="evidence" value="ECO:0007669"/>
    <property type="project" value="UniProtKB-EC"/>
</dbReference>
<dbReference type="PANTHER" id="PTHR24421">
    <property type="entry name" value="NITRATE/NITRITE SENSOR PROTEIN NARX-RELATED"/>
    <property type="match status" value="1"/>
</dbReference>
<evidence type="ECO:0000256" key="13">
    <source>
        <dbReference type="ARBA" id="ARBA00023136"/>
    </source>
</evidence>
<dbReference type="InterPro" id="IPR011712">
    <property type="entry name" value="Sig_transdc_His_kin_sub3_dim/P"/>
</dbReference>
<keyword evidence="13 15" id="KW-0472">Membrane</keyword>
<dbReference type="InterPro" id="IPR005467">
    <property type="entry name" value="His_kinase_dom"/>
</dbReference>
<keyword evidence="8" id="KW-0547">Nucleotide-binding</keyword>
<dbReference type="Pfam" id="PF07730">
    <property type="entry name" value="HisKA_3"/>
    <property type="match status" value="1"/>
</dbReference>
<dbReference type="InterPro" id="IPR036890">
    <property type="entry name" value="HATPase_C_sf"/>
</dbReference>
<feature type="transmembrane region" description="Helical" evidence="15">
    <location>
        <begin position="12"/>
        <end position="36"/>
    </location>
</feature>
<keyword evidence="6 18" id="KW-0808">Transferase</keyword>
<comment type="caution">
    <text evidence="18">The sequence shown here is derived from an EMBL/GenBank/DDBJ whole genome shotgun (WGS) entry which is preliminary data.</text>
</comment>
<evidence type="ECO:0000256" key="4">
    <source>
        <dbReference type="ARBA" id="ARBA00022475"/>
    </source>
</evidence>
<protein>
    <recommendedName>
        <fullName evidence="3">histidine kinase</fullName>
        <ecNumber evidence="3">2.7.13.3</ecNumber>
    </recommendedName>
</protein>
<evidence type="ECO:0000313" key="19">
    <source>
        <dbReference type="Proteomes" id="UP001232973"/>
    </source>
</evidence>
<accession>A0ABT9XGE6</accession>
<organism evidence="18 19">
    <name type="scientific">Alicyclobacillus cycloheptanicus</name>
    <dbReference type="NCBI Taxonomy" id="1457"/>
    <lineage>
        <taxon>Bacteria</taxon>
        <taxon>Bacillati</taxon>
        <taxon>Bacillota</taxon>
        <taxon>Bacilli</taxon>
        <taxon>Bacillales</taxon>
        <taxon>Alicyclobacillaceae</taxon>
        <taxon>Alicyclobacillus</taxon>
    </lineage>
</organism>
<evidence type="ECO:0000256" key="7">
    <source>
        <dbReference type="ARBA" id="ARBA00022692"/>
    </source>
</evidence>
<dbReference type="Pfam" id="PF02518">
    <property type="entry name" value="HATPase_c"/>
    <property type="match status" value="1"/>
</dbReference>
<dbReference type="PROSITE" id="PS50109">
    <property type="entry name" value="HIS_KIN"/>
    <property type="match status" value="1"/>
</dbReference>
<dbReference type="Proteomes" id="UP001232973">
    <property type="component" value="Unassembled WGS sequence"/>
</dbReference>
<dbReference type="RefSeq" id="WP_274455056.1">
    <property type="nucleotide sequence ID" value="NZ_CP067097.1"/>
</dbReference>
<proteinExistence type="predicted"/>
<feature type="domain" description="HAMP" evidence="17">
    <location>
        <begin position="69"/>
        <end position="122"/>
    </location>
</feature>
<evidence type="ECO:0000256" key="14">
    <source>
        <dbReference type="SAM" id="Coils"/>
    </source>
</evidence>
<keyword evidence="9 18" id="KW-0418">Kinase</keyword>
<keyword evidence="5" id="KW-0597">Phosphoprotein</keyword>
<keyword evidence="19" id="KW-1185">Reference proteome</keyword>
<comment type="subcellular location">
    <subcellularLocation>
        <location evidence="2">Cell membrane</location>
        <topology evidence="2">Multi-pass membrane protein</topology>
    </subcellularLocation>
</comment>
<evidence type="ECO:0000256" key="3">
    <source>
        <dbReference type="ARBA" id="ARBA00012438"/>
    </source>
</evidence>
<dbReference type="Gene3D" id="6.10.340.10">
    <property type="match status" value="1"/>
</dbReference>
<gene>
    <name evidence="18" type="ORF">J2S03_001016</name>
</gene>
<dbReference type="SMART" id="SM00304">
    <property type="entry name" value="HAMP"/>
    <property type="match status" value="1"/>
</dbReference>
<keyword evidence="11 15" id="KW-1133">Transmembrane helix</keyword>
<evidence type="ECO:0000256" key="12">
    <source>
        <dbReference type="ARBA" id="ARBA00023012"/>
    </source>
</evidence>